<evidence type="ECO:0000256" key="1">
    <source>
        <dbReference type="SAM" id="Phobius"/>
    </source>
</evidence>
<keyword evidence="3" id="KW-1185">Reference proteome</keyword>
<proteinExistence type="predicted"/>
<dbReference type="GeneID" id="72776880"/>
<dbReference type="Proteomes" id="UP001056425">
    <property type="component" value="Chromosome"/>
</dbReference>
<reference evidence="2 3" key="1">
    <citation type="submission" date="2021-08" db="EMBL/GenBank/DDBJ databases">
        <title>Thermococcus onnuriiensis IOH2.</title>
        <authorList>
            <person name="Park Y.-J."/>
        </authorList>
    </citation>
    <scope>NUCLEOTIDE SEQUENCE [LARGE SCALE GENOMIC DNA]</scope>
    <source>
        <strain evidence="2 3">IOH2</strain>
    </source>
</reference>
<dbReference type="AlphaFoldDB" id="A0A9E7MBB8"/>
<keyword evidence="1" id="KW-0812">Transmembrane</keyword>
<dbReference type="KEGG" id="thei:K1720_01015"/>
<feature type="transmembrane region" description="Helical" evidence="1">
    <location>
        <begin position="12"/>
        <end position="35"/>
    </location>
</feature>
<accession>A0A9E7MBB8</accession>
<keyword evidence="1" id="KW-0472">Membrane</keyword>
<feature type="transmembrane region" description="Helical" evidence="1">
    <location>
        <begin position="56"/>
        <end position="76"/>
    </location>
</feature>
<dbReference type="EMBL" id="CP080572">
    <property type="protein sequence ID" value="USH00098.1"/>
    <property type="molecule type" value="Genomic_DNA"/>
</dbReference>
<name>A0A9E7MBB8_9EURY</name>
<gene>
    <name evidence="2" type="ORF">K1720_01015</name>
</gene>
<sequence length="211" mass="24447">MVYLEHGPEYGAYLITIAFYYIGGLGIILYGAYLNRNYLLKKEFKFTDIRGGLWPFFKRFLPWLFIGLLVWSVSAFKATDYYLSLYSFTMTETHLTSTEVFEDMKVDEFYRFDIEGIQKLGTPSTGLLKGYKLLDSKKEGLIVRRVDQVVIAQGYPFLPVVKLYIYEMEGKRVKELKTAYLFYPQSPGGRLSELFDFPFEMFFWGGGGVGP</sequence>
<organism evidence="2 3">
    <name type="scientific">Thermococcus argininiproducens</name>
    <dbReference type="NCBI Taxonomy" id="2866384"/>
    <lineage>
        <taxon>Archaea</taxon>
        <taxon>Methanobacteriati</taxon>
        <taxon>Methanobacteriota</taxon>
        <taxon>Thermococci</taxon>
        <taxon>Thermococcales</taxon>
        <taxon>Thermococcaceae</taxon>
        <taxon>Thermococcus</taxon>
    </lineage>
</organism>
<evidence type="ECO:0000313" key="3">
    <source>
        <dbReference type="Proteomes" id="UP001056425"/>
    </source>
</evidence>
<keyword evidence="1" id="KW-1133">Transmembrane helix</keyword>
<evidence type="ECO:0000313" key="2">
    <source>
        <dbReference type="EMBL" id="USH00098.1"/>
    </source>
</evidence>
<protein>
    <submittedName>
        <fullName evidence="2">Uncharacterized protein</fullName>
    </submittedName>
</protein>
<dbReference type="RefSeq" id="WP_251949379.1">
    <property type="nucleotide sequence ID" value="NZ_CP080572.1"/>
</dbReference>